<evidence type="ECO:0000256" key="1">
    <source>
        <dbReference type="SAM" id="SignalP"/>
    </source>
</evidence>
<gene>
    <name evidence="2" type="ORF">A9Q75_03640</name>
</gene>
<feature type="chain" id="PRO_5012870502" description="Lipoprotein" evidence="1">
    <location>
        <begin position="21"/>
        <end position="134"/>
    </location>
</feature>
<reference evidence="3" key="1">
    <citation type="journal article" date="2017" name="Proc. Natl. Acad. Sci. U.S.A.">
        <title>Simulation of Deepwater Horizon oil plume reveals substrate specialization within a complex community of hydrocarbon degraders.</title>
        <authorList>
            <person name="Hu P."/>
            <person name="Dubinsky E.A."/>
            <person name="Probst A.J."/>
            <person name="Wang J."/>
            <person name="Sieber C.M.K."/>
            <person name="Tom L.M."/>
            <person name="Gardinali P."/>
            <person name="Banfield J.F."/>
            <person name="Atlas R.M."/>
            <person name="Andersen G.L."/>
        </authorList>
    </citation>
    <scope>NUCLEOTIDE SEQUENCE [LARGE SCALE GENOMIC DNA]</scope>
</reference>
<protein>
    <recommendedName>
        <fullName evidence="4">Lipoprotein</fullName>
    </recommendedName>
</protein>
<dbReference type="AlphaFoldDB" id="A0A1Y5ESL9"/>
<name>A0A1Y5ESL9_COLPS</name>
<dbReference type="PROSITE" id="PS51257">
    <property type="entry name" value="PROKAR_LIPOPROTEIN"/>
    <property type="match status" value="1"/>
</dbReference>
<proteinExistence type="predicted"/>
<evidence type="ECO:0000313" key="3">
    <source>
        <dbReference type="Proteomes" id="UP000243053"/>
    </source>
</evidence>
<sequence>MKVFKIAVCLLCFLVLGACSNTMQVKSGSENNHYFAKEFSHNEFTTYHKGSVKKSASSDHELMLSLLNRPMPEDQRMMLAFAQRQANYFPDSTIVGVQIKGDKKNQDMNTRTRSQYAQTIAKDINAITMSTMPK</sequence>
<feature type="signal peptide" evidence="1">
    <location>
        <begin position="1"/>
        <end position="20"/>
    </location>
</feature>
<keyword evidence="1" id="KW-0732">Signal</keyword>
<accession>A0A1Y5ESL9</accession>
<evidence type="ECO:0008006" key="4">
    <source>
        <dbReference type="Google" id="ProtNLM"/>
    </source>
</evidence>
<evidence type="ECO:0000313" key="2">
    <source>
        <dbReference type="EMBL" id="OUR84054.1"/>
    </source>
</evidence>
<organism evidence="2 3">
    <name type="scientific">Colwellia psychrerythraea</name>
    <name type="common">Vibrio psychroerythus</name>
    <dbReference type="NCBI Taxonomy" id="28229"/>
    <lineage>
        <taxon>Bacteria</taxon>
        <taxon>Pseudomonadati</taxon>
        <taxon>Pseudomonadota</taxon>
        <taxon>Gammaproteobacteria</taxon>
        <taxon>Alteromonadales</taxon>
        <taxon>Colwelliaceae</taxon>
        <taxon>Colwellia</taxon>
    </lineage>
</organism>
<comment type="caution">
    <text evidence="2">The sequence shown here is derived from an EMBL/GenBank/DDBJ whole genome shotgun (WGS) entry which is preliminary data.</text>
</comment>
<dbReference type="Proteomes" id="UP000243053">
    <property type="component" value="Unassembled WGS sequence"/>
</dbReference>
<dbReference type="EMBL" id="MAAF01000024">
    <property type="protein sequence ID" value="OUR84054.1"/>
    <property type="molecule type" value="Genomic_DNA"/>
</dbReference>